<dbReference type="Gene3D" id="1.20.1250.20">
    <property type="entry name" value="MFS general substrate transporter like domains"/>
    <property type="match status" value="1"/>
</dbReference>
<dbReference type="GO" id="GO:0005886">
    <property type="term" value="C:plasma membrane"/>
    <property type="evidence" value="ECO:0007669"/>
    <property type="project" value="UniProtKB-SubCell"/>
</dbReference>
<comment type="subcellular location">
    <subcellularLocation>
        <location evidence="1">Cell membrane</location>
        <topology evidence="1">Multi-pass membrane protein</topology>
    </subcellularLocation>
</comment>
<feature type="domain" description="Major facilitator superfamily (MFS) profile" evidence="8">
    <location>
        <begin position="7"/>
        <end position="388"/>
    </location>
</feature>
<organism evidence="9 10">
    <name type="scientific">Paenibacillus catalpae</name>
    <dbReference type="NCBI Taxonomy" id="1045775"/>
    <lineage>
        <taxon>Bacteria</taxon>
        <taxon>Bacillati</taxon>
        <taxon>Bacillota</taxon>
        <taxon>Bacilli</taxon>
        <taxon>Bacillales</taxon>
        <taxon>Paenibacillaceae</taxon>
        <taxon>Paenibacillus</taxon>
    </lineage>
</organism>
<feature type="transmembrane region" description="Helical" evidence="7">
    <location>
        <begin position="98"/>
        <end position="119"/>
    </location>
</feature>
<dbReference type="EMBL" id="FOMT01000003">
    <property type="protein sequence ID" value="SFE44975.1"/>
    <property type="molecule type" value="Genomic_DNA"/>
</dbReference>
<reference evidence="10" key="1">
    <citation type="submission" date="2016-10" db="EMBL/GenBank/DDBJ databases">
        <authorList>
            <person name="Varghese N."/>
            <person name="Submissions S."/>
        </authorList>
    </citation>
    <scope>NUCLEOTIDE SEQUENCE [LARGE SCALE GENOMIC DNA]</scope>
    <source>
        <strain evidence="10">CGMCC 1.10784</strain>
    </source>
</reference>
<evidence type="ECO:0000256" key="2">
    <source>
        <dbReference type="ARBA" id="ARBA00022448"/>
    </source>
</evidence>
<evidence type="ECO:0000256" key="5">
    <source>
        <dbReference type="ARBA" id="ARBA00022989"/>
    </source>
</evidence>
<feature type="transmembrane region" description="Helical" evidence="7">
    <location>
        <begin position="361"/>
        <end position="381"/>
    </location>
</feature>
<dbReference type="AlphaFoldDB" id="A0A1I2ALR5"/>
<dbReference type="Proteomes" id="UP000198855">
    <property type="component" value="Unassembled WGS sequence"/>
</dbReference>
<dbReference type="CDD" id="cd17324">
    <property type="entry name" value="MFS_NepI_like"/>
    <property type="match status" value="1"/>
</dbReference>
<dbReference type="STRING" id="1045775.SAMN05216378_3156"/>
<dbReference type="InterPro" id="IPR020846">
    <property type="entry name" value="MFS_dom"/>
</dbReference>
<feature type="transmembrane region" description="Helical" evidence="7">
    <location>
        <begin position="244"/>
        <end position="262"/>
    </location>
</feature>
<feature type="transmembrane region" description="Helical" evidence="7">
    <location>
        <begin position="298"/>
        <end position="318"/>
    </location>
</feature>
<feature type="transmembrane region" description="Helical" evidence="7">
    <location>
        <begin position="330"/>
        <end position="349"/>
    </location>
</feature>
<feature type="transmembrane region" description="Helical" evidence="7">
    <location>
        <begin position="45"/>
        <end position="66"/>
    </location>
</feature>
<evidence type="ECO:0000313" key="10">
    <source>
        <dbReference type="Proteomes" id="UP000198855"/>
    </source>
</evidence>
<proteinExistence type="predicted"/>
<keyword evidence="10" id="KW-1185">Reference proteome</keyword>
<evidence type="ECO:0000256" key="7">
    <source>
        <dbReference type="SAM" id="Phobius"/>
    </source>
</evidence>
<dbReference type="SUPFAM" id="SSF103473">
    <property type="entry name" value="MFS general substrate transporter"/>
    <property type="match status" value="1"/>
</dbReference>
<accession>A0A1I2ALR5</accession>
<protein>
    <submittedName>
        <fullName evidence="9">Predicted arabinose efflux permease, MFS family</fullName>
    </submittedName>
</protein>
<dbReference type="InterPro" id="IPR050189">
    <property type="entry name" value="MFS_Efflux_Transporters"/>
</dbReference>
<name>A0A1I2ALR5_9BACL</name>
<feature type="transmembrane region" description="Helical" evidence="7">
    <location>
        <begin position="202"/>
        <end position="224"/>
    </location>
</feature>
<evidence type="ECO:0000256" key="6">
    <source>
        <dbReference type="ARBA" id="ARBA00023136"/>
    </source>
</evidence>
<feature type="transmembrane region" description="Helical" evidence="7">
    <location>
        <begin position="131"/>
        <end position="155"/>
    </location>
</feature>
<dbReference type="PANTHER" id="PTHR43124:SF3">
    <property type="entry name" value="CHLORAMPHENICOL EFFLUX PUMP RV0191"/>
    <property type="match status" value="1"/>
</dbReference>
<evidence type="ECO:0000259" key="8">
    <source>
        <dbReference type="PROSITE" id="PS50850"/>
    </source>
</evidence>
<sequence length="399" mass="42697">MKKENLLIFSFTLLAFILGTTEYVIVGLLTPIADSLGVSVAQTGIMVSGFAIAYAAGTPVVMMAAGYFTKRRALLLGASLVVLFTMGSALSFNYPVLFFTRMATAVFCGLSVSLAVSISTDCVSPERRGQALSYIIGGFTIANVLGVPIGTFVGLHFEWPAAFWLVAACGILSLLLLYKIVPRNLPAVQSSMKDQLRLMSNPRVLLAFLIPIIGIAAIFVIYTYINPLMLEVMHISEGRTSTILLVYGAVTILSNLLGGKIATGTYMAKLKKLFLIHTAVYVIFGFTVQFTWPGVISLMAIALISFTINAACQLYFIHLTEQFVPTAKDFAASLLPISANIGIAVGSSAGAFVTDHYGLQYLPWTAAVLALLAFAATAYSYSLDQSDRKKAALQAAAEA</sequence>
<keyword evidence="6 7" id="KW-0472">Membrane</keyword>
<dbReference type="RefSeq" id="WP_175532873.1">
    <property type="nucleotide sequence ID" value="NZ_FOMT01000003.1"/>
</dbReference>
<evidence type="ECO:0000313" key="9">
    <source>
        <dbReference type="EMBL" id="SFE44975.1"/>
    </source>
</evidence>
<dbReference type="PROSITE" id="PS50850">
    <property type="entry name" value="MFS"/>
    <property type="match status" value="1"/>
</dbReference>
<dbReference type="InterPro" id="IPR036259">
    <property type="entry name" value="MFS_trans_sf"/>
</dbReference>
<keyword evidence="2" id="KW-0813">Transport</keyword>
<keyword evidence="3" id="KW-1003">Cell membrane</keyword>
<evidence type="ECO:0000256" key="4">
    <source>
        <dbReference type="ARBA" id="ARBA00022692"/>
    </source>
</evidence>
<feature type="transmembrane region" description="Helical" evidence="7">
    <location>
        <begin position="73"/>
        <end position="92"/>
    </location>
</feature>
<feature type="transmembrane region" description="Helical" evidence="7">
    <location>
        <begin position="161"/>
        <end position="181"/>
    </location>
</feature>
<keyword evidence="4 7" id="KW-0812">Transmembrane</keyword>
<dbReference type="GO" id="GO:0022857">
    <property type="term" value="F:transmembrane transporter activity"/>
    <property type="evidence" value="ECO:0007669"/>
    <property type="project" value="InterPro"/>
</dbReference>
<dbReference type="Pfam" id="PF07690">
    <property type="entry name" value="MFS_1"/>
    <property type="match status" value="1"/>
</dbReference>
<dbReference type="PANTHER" id="PTHR43124">
    <property type="entry name" value="PURINE EFFLUX PUMP PBUE"/>
    <property type="match status" value="1"/>
</dbReference>
<evidence type="ECO:0000256" key="1">
    <source>
        <dbReference type="ARBA" id="ARBA00004651"/>
    </source>
</evidence>
<feature type="transmembrane region" description="Helical" evidence="7">
    <location>
        <begin position="274"/>
        <end position="292"/>
    </location>
</feature>
<dbReference type="InterPro" id="IPR011701">
    <property type="entry name" value="MFS"/>
</dbReference>
<keyword evidence="5 7" id="KW-1133">Transmembrane helix</keyword>
<gene>
    <name evidence="9" type="ORF">SAMN05216378_3156</name>
</gene>
<evidence type="ECO:0000256" key="3">
    <source>
        <dbReference type="ARBA" id="ARBA00022475"/>
    </source>
</evidence>